<evidence type="ECO:0000313" key="6">
    <source>
        <dbReference type="Proteomes" id="UP000237889"/>
    </source>
</evidence>
<organism evidence="5 6">
    <name type="scientific">Phreatobacter cathodiphilus</name>
    <dbReference type="NCBI Taxonomy" id="1868589"/>
    <lineage>
        <taxon>Bacteria</taxon>
        <taxon>Pseudomonadati</taxon>
        <taxon>Pseudomonadota</taxon>
        <taxon>Alphaproteobacteria</taxon>
        <taxon>Hyphomicrobiales</taxon>
        <taxon>Phreatobacteraceae</taxon>
        <taxon>Phreatobacter</taxon>
    </lineage>
</organism>
<gene>
    <name evidence="5" type="ORF">C6569_13200</name>
</gene>
<protein>
    <submittedName>
        <fullName evidence="5">TetR/AcrR family transcriptional regulator</fullName>
    </submittedName>
</protein>
<accession>A0A2S0NCR0</accession>
<dbReference type="Proteomes" id="UP000237889">
    <property type="component" value="Chromosome"/>
</dbReference>
<evidence type="ECO:0000313" key="5">
    <source>
        <dbReference type="EMBL" id="AVO45950.1"/>
    </source>
</evidence>
<dbReference type="EMBL" id="CP027668">
    <property type="protein sequence ID" value="AVO45950.1"/>
    <property type="molecule type" value="Genomic_DNA"/>
</dbReference>
<dbReference type="Pfam" id="PF14246">
    <property type="entry name" value="TetR_C_7"/>
    <property type="match status" value="1"/>
</dbReference>
<dbReference type="InterPro" id="IPR050109">
    <property type="entry name" value="HTH-type_TetR-like_transc_reg"/>
</dbReference>
<evidence type="ECO:0000259" key="4">
    <source>
        <dbReference type="PROSITE" id="PS50977"/>
    </source>
</evidence>
<dbReference type="Gene3D" id="1.10.357.10">
    <property type="entry name" value="Tetracycline Repressor, domain 2"/>
    <property type="match status" value="1"/>
</dbReference>
<feature type="domain" description="HTH tetR-type" evidence="4">
    <location>
        <begin position="38"/>
        <end position="98"/>
    </location>
</feature>
<dbReference type="InterPro" id="IPR001647">
    <property type="entry name" value="HTH_TetR"/>
</dbReference>
<proteinExistence type="predicted"/>
<dbReference type="PANTHER" id="PTHR30055">
    <property type="entry name" value="HTH-TYPE TRANSCRIPTIONAL REGULATOR RUTR"/>
    <property type="match status" value="1"/>
</dbReference>
<dbReference type="SUPFAM" id="SSF46689">
    <property type="entry name" value="Homeodomain-like"/>
    <property type="match status" value="1"/>
</dbReference>
<evidence type="ECO:0000256" key="2">
    <source>
        <dbReference type="PROSITE-ProRule" id="PRU00335"/>
    </source>
</evidence>
<dbReference type="PANTHER" id="PTHR30055:SF223">
    <property type="entry name" value="HTH-TYPE TRANSCRIPTIONAL REGULATOR UIDR"/>
    <property type="match status" value="1"/>
</dbReference>
<dbReference type="InterPro" id="IPR039536">
    <property type="entry name" value="TetR_C_Proteobacteria"/>
</dbReference>
<dbReference type="OrthoDB" id="7584337at2"/>
<dbReference type="GO" id="GO:0000976">
    <property type="term" value="F:transcription cis-regulatory region binding"/>
    <property type="evidence" value="ECO:0007669"/>
    <property type="project" value="TreeGrafter"/>
</dbReference>
<keyword evidence="6" id="KW-1185">Reference proteome</keyword>
<dbReference type="InterPro" id="IPR009057">
    <property type="entry name" value="Homeodomain-like_sf"/>
</dbReference>
<sequence length="234" mass="25276">MTLGAWASSRKGQDVSLADPPQPIAAPRRGRPRRLAPDDQRRRALGAARALLDEAGYGATTMDGVARRARLSKKTLYEIFASKAQLVAALVEEHRRSLLALPHEGDDPPDVAIRRIFRVDTPEAEALQRDGLIRLIMAESGAFPELRDILVAHGPRVAHADLAAWIATQAARGILDVPDPRLAAGVLLDMMFGAMMHRAPHSEGSDRAARIEAAIAIFVRGAGYLPPAGASQRR</sequence>
<dbReference type="AlphaFoldDB" id="A0A2S0NCR0"/>
<feature type="region of interest" description="Disordered" evidence="3">
    <location>
        <begin position="1"/>
        <end position="40"/>
    </location>
</feature>
<dbReference type="PRINTS" id="PR00455">
    <property type="entry name" value="HTHTETR"/>
</dbReference>
<dbReference type="InterPro" id="IPR036271">
    <property type="entry name" value="Tet_transcr_reg_TetR-rel_C_sf"/>
</dbReference>
<dbReference type="Pfam" id="PF00440">
    <property type="entry name" value="TetR_N"/>
    <property type="match status" value="1"/>
</dbReference>
<dbReference type="KEGG" id="phr:C6569_13200"/>
<dbReference type="SUPFAM" id="SSF48498">
    <property type="entry name" value="Tetracyclin repressor-like, C-terminal domain"/>
    <property type="match status" value="1"/>
</dbReference>
<name>A0A2S0NCR0_9HYPH</name>
<keyword evidence="1 2" id="KW-0238">DNA-binding</keyword>
<evidence type="ECO:0000256" key="3">
    <source>
        <dbReference type="SAM" id="MobiDB-lite"/>
    </source>
</evidence>
<feature type="DNA-binding region" description="H-T-H motif" evidence="2">
    <location>
        <begin position="61"/>
        <end position="80"/>
    </location>
</feature>
<dbReference type="PROSITE" id="PS50977">
    <property type="entry name" value="HTH_TETR_2"/>
    <property type="match status" value="1"/>
</dbReference>
<dbReference type="GO" id="GO:0003700">
    <property type="term" value="F:DNA-binding transcription factor activity"/>
    <property type="evidence" value="ECO:0007669"/>
    <property type="project" value="TreeGrafter"/>
</dbReference>
<reference evidence="5 6" key="1">
    <citation type="submission" date="2018-03" db="EMBL/GenBank/DDBJ databases">
        <title>Genome sequencing of Phreatobacter sp.</title>
        <authorList>
            <person name="Kim S.-J."/>
            <person name="Heo J."/>
            <person name="Kwon S.-W."/>
        </authorList>
    </citation>
    <scope>NUCLEOTIDE SEQUENCE [LARGE SCALE GENOMIC DNA]</scope>
    <source>
        <strain evidence="5 6">S-12</strain>
    </source>
</reference>
<evidence type="ECO:0000256" key="1">
    <source>
        <dbReference type="ARBA" id="ARBA00023125"/>
    </source>
</evidence>